<gene>
    <name evidence="1" type="ORF">GCM10010967_23070</name>
</gene>
<accession>A0ABQ2HTW4</accession>
<protein>
    <submittedName>
        <fullName evidence="1">Uncharacterized protein</fullName>
    </submittedName>
</protein>
<name>A0ABQ2HTW4_9BACT</name>
<dbReference type="Proteomes" id="UP000632339">
    <property type="component" value="Unassembled WGS sequence"/>
</dbReference>
<reference evidence="2" key="1">
    <citation type="journal article" date="2019" name="Int. J. Syst. Evol. Microbiol.">
        <title>The Global Catalogue of Microorganisms (GCM) 10K type strain sequencing project: providing services to taxonomists for standard genome sequencing and annotation.</title>
        <authorList>
            <consortium name="The Broad Institute Genomics Platform"/>
            <consortium name="The Broad Institute Genome Sequencing Center for Infectious Disease"/>
            <person name="Wu L."/>
            <person name="Ma J."/>
        </authorList>
    </citation>
    <scope>NUCLEOTIDE SEQUENCE [LARGE SCALE GENOMIC DNA]</scope>
    <source>
        <strain evidence="2">CGMCC 1.6375</strain>
    </source>
</reference>
<comment type="caution">
    <text evidence="1">The sequence shown here is derived from an EMBL/GenBank/DDBJ whole genome shotgun (WGS) entry which is preliminary data.</text>
</comment>
<organism evidence="1 2">
    <name type="scientific">Dyadobacter beijingensis</name>
    <dbReference type="NCBI Taxonomy" id="365489"/>
    <lineage>
        <taxon>Bacteria</taxon>
        <taxon>Pseudomonadati</taxon>
        <taxon>Bacteroidota</taxon>
        <taxon>Cytophagia</taxon>
        <taxon>Cytophagales</taxon>
        <taxon>Spirosomataceae</taxon>
        <taxon>Dyadobacter</taxon>
    </lineage>
</organism>
<evidence type="ECO:0000313" key="1">
    <source>
        <dbReference type="EMBL" id="GGM89625.1"/>
    </source>
</evidence>
<keyword evidence="2" id="KW-1185">Reference proteome</keyword>
<proteinExistence type="predicted"/>
<sequence>MYHELFAYLASQKRDPFRQHLYWECDDVENGRCDWLEIAALDTLAGAQSWQTPVNVPVKGWRNAFTPAVVTDSISNAFDFPRRSGAVRATYAANRFELTTSRVGKVRLYLSPEMVDFGRELTVVINGQNVFRGRATMDKAFTLANYRREADRQAVWVNYLELAIPARR</sequence>
<dbReference type="EMBL" id="BMLI01000001">
    <property type="protein sequence ID" value="GGM89625.1"/>
    <property type="molecule type" value="Genomic_DNA"/>
</dbReference>
<evidence type="ECO:0000313" key="2">
    <source>
        <dbReference type="Proteomes" id="UP000632339"/>
    </source>
</evidence>